<sequence>MRALTVRKPGPIATIAGAAAAVGVGVVAAGIGTIFAGLLREAFRAERALDDGPDDLLATPGAEPRRMSVETAGGVRLNVEAHGPDDTNDDIVVMVHGWTCSIRYWYPQINHLAATKPVVAYDQRGHGASQLGRVRPTIAMLGQDLDAVLDAVVPEGRRAILVGHSMGGMTILSWAAQFPDKISSRVSSVVLTSTAAQAVVQNHLLIPVGLPRYTKPFETTVGKLVTSAPVPLPHTAHSAWLSHYIALGPNARKAHVDFVDRMIAECPARSRAGWGSAMGKLEVVAGLEALRVPTTVVVGTEDRLTPPVHAEEMAEVLRRNGSLRDLIVLDGVGHMSSIEADVRFNELLDDVLVDVGRQDAVAADAEAVGTTASS</sequence>
<keyword evidence="1" id="KW-0812">Transmembrane</keyword>
<keyword evidence="4" id="KW-1185">Reference proteome</keyword>
<comment type="caution">
    <text evidence="3">The sequence shown here is derived from an EMBL/GenBank/DDBJ whole genome shotgun (WGS) entry which is preliminary data.</text>
</comment>
<evidence type="ECO:0000313" key="3">
    <source>
        <dbReference type="EMBL" id="MEE3849812.1"/>
    </source>
</evidence>
<dbReference type="GO" id="GO:0016787">
    <property type="term" value="F:hydrolase activity"/>
    <property type="evidence" value="ECO:0007669"/>
    <property type="project" value="UniProtKB-KW"/>
</dbReference>
<dbReference type="InterPro" id="IPR000073">
    <property type="entry name" value="AB_hydrolase_1"/>
</dbReference>
<organism evidence="3 4">
    <name type="scientific">Gordonia sesuvii</name>
    <dbReference type="NCBI Taxonomy" id="3116777"/>
    <lineage>
        <taxon>Bacteria</taxon>
        <taxon>Bacillati</taxon>
        <taxon>Actinomycetota</taxon>
        <taxon>Actinomycetes</taxon>
        <taxon>Mycobacteriales</taxon>
        <taxon>Gordoniaceae</taxon>
        <taxon>Gordonia</taxon>
    </lineage>
</organism>
<dbReference type="InterPro" id="IPR029058">
    <property type="entry name" value="AB_hydrolase_fold"/>
</dbReference>
<proteinExistence type="predicted"/>
<dbReference type="SUPFAM" id="SSF53474">
    <property type="entry name" value="alpha/beta-Hydrolases"/>
    <property type="match status" value="1"/>
</dbReference>
<name>A0ABU7M9M0_9ACTN</name>
<evidence type="ECO:0000259" key="2">
    <source>
        <dbReference type="Pfam" id="PF00561"/>
    </source>
</evidence>
<feature type="transmembrane region" description="Helical" evidence="1">
    <location>
        <begin position="12"/>
        <end position="39"/>
    </location>
</feature>
<keyword evidence="1" id="KW-1133">Transmembrane helix</keyword>
<keyword evidence="1" id="KW-0472">Membrane</keyword>
<dbReference type="EMBL" id="JAZDUF010000001">
    <property type="protein sequence ID" value="MEE3849812.1"/>
    <property type="molecule type" value="Genomic_DNA"/>
</dbReference>
<dbReference type="Pfam" id="PF00561">
    <property type="entry name" value="Abhydrolase_1"/>
    <property type="match status" value="1"/>
</dbReference>
<accession>A0ABU7M9M0</accession>
<dbReference type="PANTHER" id="PTHR43433">
    <property type="entry name" value="HYDROLASE, ALPHA/BETA FOLD FAMILY PROTEIN"/>
    <property type="match status" value="1"/>
</dbReference>
<dbReference type="RefSeq" id="WP_330431427.1">
    <property type="nucleotide sequence ID" value="NZ_JAZDUF010000001.1"/>
</dbReference>
<keyword evidence="3" id="KW-0378">Hydrolase</keyword>
<evidence type="ECO:0000256" key="1">
    <source>
        <dbReference type="SAM" id="Phobius"/>
    </source>
</evidence>
<dbReference type="InterPro" id="IPR050471">
    <property type="entry name" value="AB_hydrolase"/>
</dbReference>
<evidence type="ECO:0000313" key="4">
    <source>
        <dbReference type="Proteomes" id="UP001347146"/>
    </source>
</evidence>
<dbReference type="PANTHER" id="PTHR43433:SF1">
    <property type="entry name" value="BLL5160 PROTEIN"/>
    <property type="match status" value="1"/>
</dbReference>
<protein>
    <submittedName>
        <fullName evidence="3">Alpha/beta hydrolase</fullName>
    </submittedName>
</protein>
<dbReference type="Proteomes" id="UP001347146">
    <property type="component" value="Unassembled WGS sequence"/>
</dbReference>
<reference evidence="3 4" key="1">
    <citation type="submission" date="2024-01" db="EMBL/GenBank/DDBJ databases">
        <title>Draft genome sequence of Gordonia sp. LSe1-13.</title>
        <authorList>
            <person name="Suphannarot A."/>
            <person name="Mingma R."/>
        </authorList>
    </citation>
    <scope>NUCLEOTIDE SEQUENCE [LARGE SCALE GENOMIC DNA]</scope>
    <source>
        <strain evidence="3 4">LSe1-13</strain>
    </source>
</reference>
<feature type="domain" description="AB hydrolase-1" evidence="2">
    <location>
        <begin position="91"/>
        <end position="340"/>
    </location>
</feature>
<dbReference type="Gene3D" id="3.40.50.1820">
    <property type="entry name" value="alpha/beta hydrolase"/>
    <property type="match status" value="1"/>
</dbReference>
<gene>
    <name evidence="3" type="ORF">VZC37_05685</name>
</gene>